<evidence type="ECO:0000313" key="2">
    <source>
        <dbReference type="EMBL" id="ABX06574.1"/>
    </source>
</evidence>
<keyword evidence="3" id="KW-1185">Reference proteome</keyword>
<dbReference type="InParanoid" id="A9AUY6"/>
<dbReference type="InterPro" id="IPR033803">
    <property type="entry name" value="CBD-like_Golvesin-Xly"/>
</dbReference>
<dbReference type="STRING" id="316274.Haur_3940"/>
<dbReference type="HOGENOM" id="CLU_040530_0_0_0"/>
<reference evidence="2 3" key="1">
    <citation type="journal article" date="2011" name="Stand. Genomic Sci.">
        <title>Complete genome sequence of the filamentous gliding predatory bacterium Herpetosiphon aurantiacus type strain (114-95(T)).</title>
        <authorList>
            <person name="Kiss H."/>
            <person name="Nett M."/>
            <person name="Domin N."/>
            <person name="Martin K."/>
            <person name="Maresca J.A."/>
            <person name="Copeland A."/>
            <person name="Lapidus A."/>
            <person name="Lucas S."/>
            <person name="Berry K.W."/>
            <person name="Glavina Del Rio T."/>
            <person name="Dalin E."/>
            <person name="Tice H."/>
            <person name="Pitluck S."/>
            <person name="Richardson P."/>
            <person name="Bruce D."/>
            <person name="Goodwin L."/>
            <person name="Han C."/>
            <person name="Detter J.C."/>
            <person name="Schmutz J."/>
            <person name="Brettin T."/>
            <person name="Land M."/>
            <person name="Hauser L."/>
            <person name="Kyrpides N.C."/>
            <person name="Ivanova N."/>
            <person name="Goker M."/>
            <person name="Woyke T."/>
            <person name="Klenk H.P."/>
            <person name="Bryant D.A."/>
        </authorList>
    </citation>
    <scope>NUCLEOTIDE SEQUENCE [LARGE SCALE GENOMIC DNA]</scope>
    <source>
        <strain evidence="3">ATCC 23779 / DSM 785 / 114-95</strain>
    </source>
</reference>
<dbReference type="KEGG" id="hau:Haur_3940"/>
<dbReference type="Proteomes" id="UP000000787">
    <property type="component" value="Chromosome"/>
</dbReference>
<name>A9AUY6_HERA2</name>
<dbReference type="eggNOG" id="COG4991">
    <property type="taxonomic scope" value="Bacteria"/>
</dbReference>
<proteinExistence type="predicted"/>
<dbReference type="BioCyc" id="HAUR316274:GHYA-3982-MONOMER"/>
<dbReference type="Pfam" id="PF25275">
    <property type="entry name" value="Golvesin_C"/>
    <property type="match status" value="1"/>
</dbReference>
<evidence type="ECO:0000313" key="3">
    <source>
        <dbReference type="Proteomes" id="UP000000787"/>
    </source>
</evidence>
<sequence>MPMPPLWHLSLNRSSVATTKLHSQMPSFASTAYLRRFLLRHIARFLALGCLLAVSMTPIRAQANPTLWAAAASTDTLVLASGQLTLAPNAAQAAAVYGSYARFGMFDSAPQNIAPANQVLVTWGATVPAAASVRVDVRGFNGQRWSDWTLDVQSGQTVAFATIARQIQYRLVLLANEAAPVVDFVQLAPNTLAESDAISIMEDEPIAPTYHIRATRMGLVGDRTANGHIIQPNDWFVSLPSFRSLSSRGGGEYMARLSYRGKSIVVPVWEVGPWNIHDDYWNVEREKFGDLPVGWPQDHAAYFDGYNGGWAEKGRVRFPTAADVGDGAWVALGIPFNDEQEELDITFLWLGRDPGDNPDPMPVGSVTPEPAPIEELPAGTIQVDNQGEQFSRSDVAWFEFSCGKNRHSFWTFSTNKPEEAVNNARWTTPLEAGDYSVTVFVPYCPNGKSDTTSARYVVQHADGETQVVVNQAEHAGNWVELGRYRFDGTGTVSLSDLADDRMKAIWFDSVRWTK</sequence>
<dbReference type="EMBL" id="CP000875">
    <property type="protein sequence ID" value="ABX06574.1"/>
    <property type="molecule type" value="Genomic_DNA"/>
</dbReference>
<dbReference type="AlphaFoldDB" id="A9AUY6"/>
<feature type="domain" description="Golvesin/Xly CBD-like" evidence="1">
    <location>
        <begin position="383"/>
        <end position="513"/>
    </location>
</feature>
<accession>A9AUY6</accession>
<gene>
    <name evidence="2" type="ordered locus">Haur_3940</name>
</gene>
<evidence type="ECO:0000259" key="1">
    <source>
        <dbReference type="Pfam" id="PF25275"/>
    </source>
</evidence>
<protein>
    <recommendedName>
        <fullName evidence="1">Golvesin/Xly CBD-like domain-containing protein</fullName>
    </recommendedName>
</protein>
<organism evidence="2 3">
    <name type="scientific">Herpetosiphon aurantiacus (strain ATCC 23779 / DSM 785 / 114-95)</name>
    <dbReference type="NCBI Taxonomy" id="316274"/>
    <lineage>
        <taxon>Bacteria</taxon>
        <taxon>Bacillati</taxon>
        <taxon>Chloroflexota</taxon>
        <taxon>Chloroflexia</taxon>
        <taxon>Herpetosiphonales</taxon>
        <taxon>Herpetosiphonaceae</taxon>
        <taxon>Herpetosiphon</taxon>
    </lineage>
</organism>
<dbReference type="eggNOG" id="COG0739">
    <property type="taxonomic scope" value="Bacteria"/>
</dbReference>